<reference evidence="3" key="3">
    <citation type="submission" date="2024-02" db="EMBL/GenBank/DDBJ databases">
        <title>Comparative genomics of Cryptococcus and Kwoniella reveals pathogenesis evolution and contrasting modes of karyotype evolution via chromosome fusion or intercentromeric recombination.</title>
        <authorList>
            <person name="Coelho M.A."/>
            <person name="David-Palma M."/>
            <person name="Shea T."/>
            <person name="Bowers K."/>
            <person name="McGinley-Smith S."/>
            <person name="Mohammad A.W."/>
            <person name="Gnirke A."/>
            <person name="Yurkov A.M."/>
            <person name="Nowrousian M."/>
            <person name="Sun S."/>
            <person name="Cuomo C.A."/>
            <person name="Heitman J."/>
        </authorList>
    </citation>
    <scope>NUCLEOTIDE SEQUENCE</scope>
    <source>
        <strain evidence="3">CBS 10117</strain>
    </source>
</reference>
<sequence>MVTSATVTITSIDGEAPARTTLISGTLGLGPADVLVCSQGQYGYDEVLRRYSYPPQSILSMKGEGAQHTFEGILQVDDGSTKTCQGALSFRHSRHLDDALNDRTVIRAGRVRPGASHGAVFDVSSIKEAPFPGVGSTGKDSESTSQTSGMLAPSAQVSYDAQSGETNNHWSYYENTQITTKLDTERSILFGSNNAWTKEDAEAVAQHGNISQGQTFVLVKGQVVQV</sequence>
<evidence type="ECO:0000313" key="2">
    <source>
        <dbReference type="EMBL" id="OBR88546.1"/>
    </source>
</evidence>
<feature type="region of interest" description="Disordered" evidence="1">
    <location>
        <begin position="132"/>
        <end position="152"/>
    </location>
</feature>
<name>A0A1A6AEP6_9TREE</name>
<dbReference type="EMBL" id="CP144530">
    <property type="protein sequence ID" value="WWC57828.1"/>
    <property type="molecule type" value="Genomic_DNA"/>
</dbReference>
<proteinExistence type="predicted"/>
<dbReference type="AlphaFoldDB" id="A0A1A6AEP6"/>
<dbReference type="KEGG" id="kdj:28964062"/>
<organism evidence="2">
    <name type="scientific">Kwoniella dejecticola CBS 10117</name>
    <dbReference type="NCBI Taxonomy" id="1296121"/>
    <lineage>
        <taxon>Eukaryota</taxon>
        <taxon>Fungi</taxon>
        <taxon>Dikarya</taxon>
        <taxon>Basidiomycota</taxon>
        <taxon>Agaricomycotina</taxon>
        <taxon>Tremellomycetes</taxon>
        <taxon>Tremellales</taxon>
        <taxon>Cryptococcaceae</taxon>
        <taxon>Kwoniella</taxon>
    </lineage>
</organism>
<evidence type="ECO:0000256" key="1">
    <source>
        <dbReference type="SAM" id="MobiDB-lite"/>
    </source>
</evidence>
<protein>
    <submittedName>
        <fullName evidence="2">Uncharacterized protein</fullName>
    </submittedName>
</protein>
<dbReference type="RefSeq" id="XP_018266388.1">
    <property type="nucleotide sequence ID" value="XM_018403734.1"/>
</dbReference>
<reference evidence="3" key="2">
    <citation type="submission" date="2013-07" db="EMBL/GenBank/DDBJ databases">
        <authorList>
            <consortium name="The Broad Institute Genome Sequencing Platform"/>
            <person name="Cuomo C."/>
            <person name="Litvintseva A."/>
            <person name="Chen Y."/>
            <person name="Heitman J."/>
            <person name="Sun S."/>
            <person name="Springer D."/>
            <person name="Dromer F."/>
            <person name="Young S.K."/>
            <person name="Zeng Q."/>
            <person name="Gargeya S."/>
            <person name="Fitzgerald M."/>
            <person name="Abouelleil A."/>
            <person name="Alvarado L."/>
            <person name="Berlin A.M."/>
            <person name="Chapman S.B."/>
            <person name="Dewar J."/>
            <person name="Goldberg J."/>
            <person name="Griggs A."/>
            <person name="Gujja S."/>
            <person name="Hansen M."/>
            <person name="Howarth C."/>
            <person name="Imamovic A."/>
            <person name="Larimer J."/>
            <person name="McCowan C."/>
            <person name="Murphy C."/>
            <person name="Pearson M."/>
            <person name="Priest M."/>
            <person name="Roberts A."/>
            <person name="Saif S."/>
            <person name="Shea T."/>
            <person name="Sykes S."/>
            <person name="Wortman J."/>
            <person name="Nusbaum C."/>
            <person name="Birren B."/>
        </authorList>
    </citation>
    <scope>NUCLEOTIDE SEQUENCE</scope>
    <source>
        <strain evidence="3">CBS 10117</strain>
    </source>
</reference>
<dbReference type="VEuPathDB" id="FungiDB:I303_00363"/>
<feature type="compositionally biased region" description="Polar residues" evidence="1">
    <location>
        <begin position="143"/>
        <end position="152"/>
    </location>
</feature>
<dbReference type="EMBL" id="KI894027">
    <property type="protein sequence ID" value="OBR88546.1"/>
    <property type="molecule type" value="Genomic_DNA"/>
</dbReference>
<dbReference type="Proteomes" id="UP000078595">
    <property type="component" value="Chromosome 1"/>
</dbReference>
<reference evidence="2" key="1">
    <citation type="submission" date="2013-07" db="EMBL/GenBank/DDBJ databases">
        <title>The Genome Sequence of Cryptococcus dejecticola CBS10117.</title>
        <authorList>
            <consortium name="The Broad Institute Genome Sequencing Platform"/>
            <person name="Cuomo C."/>
            <person name="Litvintseva A."/>
            <person name="Chen Y."/>
            <person name="Heitman J."/>
            <person name="Sun S."/>
            <person name="Springer D."/>
            <person name="Dromer F."/>
            <person name="Young S.K."/>
            <person name="Zeng Q."/>
            <person name="Gargeya S."/>
            <person name="Fitzgerald M."/>
            <person name="Abouelleil A."/>
            <person name="Alvarado L."/>
            <person name="Berlin A.M."/>
            <person name="Chapman S.B."/>
            <person name="Dewar J."/>
            <person name="Goldberg J."/>
            <person name="Griggs A."/>
            <person name="Gujja S."/>
            <person name="Hansen M."/>
            <person name="Howarth C."/>
            <person name="Imamovic A."/>
            <person name="Larimer J."/>
            <person name="McCowan C."/>
            <person name="Murphy C."/>
            <person name="Pearson M."/>
            <person name="Priest M."/>
            <person name="Roberts A."/>
            <person name="Saif S."/>
            <person name="Shea T."/>
            <person name="Sykes S."/>
            <person name="Wortman J."/>
            <person name="Nusbaum C."/>
            <person name="Birren B."/>
        </authorList>
    </citation>
    <scope>NUCLEOTIDE SEQUENCE [LARGE SCALE GENOMIC DNA]</scope>
    <source>
        <strain evidence="2">CBS 10117</strain>
    </source>
</reference>
<dbReference type="GeneID" id="28964062"/>
<evidence type="ECO:0000313" key="4">
    <source>
        <dbReference type="Proteomes" id="UP000078595"/>
    </source>
</evidence>
<keyword evidence="4" id="KW-1185">Reference proteome</keyword>
<gene>
    <name evidence="2" type="ORF">I303_00363</name>
    <name evidence="3" type="ORF">I303_100363</name>
</gene>
<accession>A0A1A6AEP6</accession>
<evidence type="ECO:0000313" key="3">
    <source>
        <dbReference type="EMBL" id="WWC57828.1"/>
    </source>
</evidence>